<evidence type="ECO:0000256" key="4">
    <source>
        <dbReference type="ARBA" id="ARBA00022989"/>
    </source>
</evidence>
<dbReference type="AlphaFoldDB" id="A0A238J6U8"/>
<evidence type="ECO:0000256" key="1">
    <source>
        <dbReference type="ARBA" id="ARBA00004127"/>
    </source>
</evidence>
<comment type="subcellular location">
    <subcellularLocation>
        <location evidence="1">Endomembrane system</location>
        <topology evidence="1">Multi-pass membrane protein</topology>
    </subcellularLocation>
</comment>
<evidence type="ECO:0000313" key="8">
    <source>
        <dbReference type="Proteomes" id="UP000225972"/>
    </source>
</evidence>
<evidence type="ECO:0000313" key="7">
    <source>
        <dbReference type="EMBL" id="SMX26398.1"/>
    </source>
</evidence>
<dbReference type="Proteomes" id="UP000225972">
    <property type="component" value="Unassembled WGS sequence"/>
</dbReference>
<dbReference type="SUPFAM" id="SSF103473">
    <property type="entry name" value="MFS general substrate transporter"/>
    <property type="match status" value="1"/>
</dbReference>
<evidence type="ECO:0000256" key="6">
    <source>
        <dbReference type="SAM" id="Phobius"/>
    </source>
</evidence>
<accession>A0A238J6U8</accession>
<dbReference type="Pfam" id="PF11700">
    <property type="entry name" value="ATG22"/>
    <property type="match status" value="1"/>
</dbReference>
<dbReference type="Gene3D" id="1.20.1250.20">
    <property type="entry name" value="MFS general substrate transporter like domains"/>
    <property type="match status" value="2"/>
</dbReference>
<keyword evidence="5 6" id="KW-0472">Membrane</keyword>
<dbReference type="PANTHER" id="PTHR23519">
    <property type="entry name" value="AUTOPHAGY-RELATED PROTEIN 22"/>
    <property type="match status" value="1"/>
</dbReference>
<feature type="transmembrane region" description="Helical" evidence="6">
    <location>
        <begin position="213"/>
        <end position="232"/>
    </location>
</feature>
<proteinExistence type="predicted"/>
<dbReference type="GO" id="GO:0012505">
    <property type="term" value="C:endomembrane system"/>
    <property type="evidence" value="ECO:0007669"/>
    <property type="project" value="UniProtKB-SubCell"/>
</dbReference>
<keyword evidence="3 6" id="KW-0812">Transmembrane</keyword>
<dbReference type="InterPro" id="IPR050495">
    <property type="entry name" value="ATG22/LtaA_families"/>
</dbReference>
<organism evidence="7 8">
    <name type="scientific">Pelagimonas phthalicica</name>
    <dbReference type="NCBI Taxonomy" id="1037362"/>
    <lineage>
        <taxon>Bacteria</taxon>
        <taxon>Pseudomonadati</taxon>
        <taxon>Pseudomonadota</taxon>
        <taxon>Alphaproteobacteria</taxon>
        <taxon>Rhodobacterales</taxon>
        <taxon>Roseobacteraceae</taxon>
        <taxon>Pelagimonas</taxon>
    </lineage>
</organism>
<feature type="transmembrane region" description="Helical" evidence="6">
    <location>
        <begin position="331"/>
        <end position="349"/>
    </location>
</feature>
<feature type="transmembrane region" description="Helical" evidence="6">
    <location>
        <begin position="274"/>
        <end position="293"/>
    </location>
</feature>
<name>A0A238J6U8_9RHOB</name>
<feature type="transmembrane region" description="Helical" evidence="6">
    <location>
        <begin position="369"/>
        <end position="388"/>
    </location>
</feature>
<keyword evidence="8" id="KW-1185">Reference proteome</keyword>
<dbReference type="PANTHER" id="PTHR23519:SF1">
    <property type="entry name" value="AUTOPHAGY-RELATED PROTEIN 22"/>
    <property type="match status" value="1"/>
</dbReference>
<dbReference type="InterPro" id="IPR036259">
    <property type="entry name" value="MFS_trans_sf"/>
</dbReference>
<sequence length="462" mass="49926">MANGADMAEVSTKKRIWAWMFFDWAQQPYATLGLTFVFSPYFAAVATQYYMGLGADAAAAKVSAQGLWSSGQTLAGLVIAIIAPFLGAWADATGRKRPWFWLLTGIAIACAASLWMLQPDGSGLLLVLAMFWIGFIASESAFNLNNAILPKLGSEEQVGRISGSAAAFGYWGGVLSLFLMLLLFAESEETGKTLAGLSPLFGLDPETREGTRFVGPFIAIWFALFLIPFFLWTRDEPDAINRAIRPNKVIYDLKISLGNIWHQRSTRNFLLSSLFYRDALSALYSYGGVYATLVLGWSVIQVGIFGIIAAIAAALLTWLGGIADQRKGPRPVIQGAIIVLILVSCVIVGMSRESLFGMPLAEGSNLPDIIFYICGVLIGGMGGALYSASRSLMVRHANPARSGEAFGLFALAGRATAWLAPALITLFLAITQSNQLAFLPVIGLFILGLILLRWVHPEGEQM</sequence>
<dbReference type="InterPro" id="IPR024671">
    <property type="entry name" value="Atg22-like"/>
</dbReference>
<evidence type="ECO:0000256" key="2">
    <source>
        <dbReference type="ARBA" id="ARBA00022448"/>
    </source>
</evidence>
<feature type="transmembrane region" description="Helical" evidence="6">
    <location>
        <begin position="299"/>
        <end position="319"/>
    </location>
</feature>
<feature type="transmembrane region" description="Helical" evidence="6">
    <location>
        <begin position="123"/>
        <end position="144"/>
    </location>
</feature>
<keyword evidence="4 6" id="KW-1133">Transmembrane helix</keyword>
<feature type="transmembrane region" description="Helical" evidence="6">
    <location>
        <begin position="408"/>
        <end position="430"/>
    </location>
</feature>
<feature type="transmembrane region" description="Helical" evidence="6">
    <location>
        <begin position="29"/>
        <end position="51"/>
    </location>
</feature>
<dbReference type="EMBL" id="FXXP01000001">
    <property type="protein sequence ID" value="SMX26398.1"/>
    <property type="molecule type" value="Genomic_DNA"/>
</dbReference>
<evidence type="ECO:0000256" key="5">
    <source>
        <dbReference type="ARBA" id="ARBA00023136"/>
    </source>
</evidence>
<feature type="transmembrane region" description="Helical" evidence="6">
    <location>
        <begin position="71"/>
        <end position="92"/>
    </location>
</feature>
<protein>
    <submittedName>
        <fullName evidence="7">Vacuole effluxer Atg22 like protein</fullName>
    </submittedName>
</protein>
<feature type="transmembrane region" description="Helical" evidence="6">
    <location>
        <begin position="99"/>
        <end position="117"/>
    </location>
</feature>
<feature type="transmembrane region" description="Helical" evidence="6">
    <location>
        <begin position="436"/>
        <end position="455"/>
    </location>
</feature>
<gene>
    <name evidence="7" type="ORF">TRP8649_00474</name>
</gene>
<reference evidence="8" key="1">
    <citation type="submission" date="2017-05" db="EMBL/GenBank/DDBJ databases">
        <authorList>
            <person name="Rodrigo-Torres L."/>
            <person name="Arahal R. D."/>
            <person name="Lucena T."/>
        </authorList>
    </citation>
    <scope>NUCLEOTIDE SEQUENCE [LARGE SCALE GENOMIC DNA]</scope>
    <source>
        <strain evidence="8">CECT 8649</strain>
    </source>
</reference>
<feature type="transmembrane region" description="Helical" evidence="6">
    <location>
        <begin position="165"/>
        <end position="185"/>
    </location>
</feature>
<evidence type="ECO:0000256" key="3">
    <source>
        <dbReference type="ARBA" id="ARBA00022692"/>
    </source>
</evidence>
<keyword evidence="2" id="KW-0813">Transport</keyword>